<evidence type="ECO:0000256" key="4">
    <source>
        <dbReference type="ARBA" id="ARBA00022475"/>
    </source>
</evidence>
<dbReference type="GO" id="GO:0005886">
    <property type="term" value="C:plasma membrane"/>
    <property type="evidence" value="ECO:0007669"/>
    <property type="project" value="UniProtKB-SubCell"/>
</dbReference>
<comment type="subcellular location">
    <subcellularLocation>
        <location evidence="2">Cell membrane</location>
        <topology evidence="2">Multi-pass membrane protein</topology>
    </subcellularLocation>
</comment>
<dbReference type="PANTHER" id="PTHR45339:SF1">
    <property type="entry name" value="HYBRID SIGNAL TRANSDUCTION HISTIDINE KINASE J"/>
    <property type="match status" value="1"/>
</dbReference>
<dbReference type="SMART" id="SM00388">
    <property type="entry name" value="HisKA"/>
    <property type="match status" value="1"/>
</dbReference>
<keyword evidence="14" id="KW-0131">Cell cycle</keyword>
<dbReference type="CDD" id="cd00130">
    <property type="entry name" value="PAS"/>
    <property type="match status" value="3"/>
</dbReference>
<dbReference type="NCBIfam" id="TIGR00229">
    <property type="entry name" value="sensory_box"/>
    <property type="match status" value="3"/>
</dbReference>
<dbReference type="Pfam" id="PF08448">
    <property type="entry name" value="PAS_4"/>
    <property type="match status" value="1"/>
</dbReference>
<dbReference type="Proteomes" id="UP000524404">
    <property type="component" value="Unassembled WGS sequence"/>
</dbReference>
<dbReference type="SUPFAM" id="SSF52172">
    <property type="entry name" value="CheY-like"/>
    <property type="match status" value="1"/>
</dbReference>
<dbReference type="EC" id="2.7.13.3" evidence="3"/>
<dbReference type="AlphaFoldDB" id="A0A841EVS0"/>
<proteinExistence type="predicted"/>
<evidence type="ECO:0000256" key="15">
    <source>
        <dbReference type="PROSITE-ProRule" id="PRU00110"/>
    </source>
</evidence>
<feature type="modified residue" description="Phosphohistidine" evidence="15">
    <location>
        <position position="1003"/>
    </location>
</feature>
<dbReference type="Gene3D" id="3.30.565.10">
    <property type="entry name" value="Histidine kinase-like ATPase, C-terminal domain"/>
    <property type="match status" value="1"/>
</dbReference>
<gene>
    <name evidence="22" type="ORF">HNP25_003408</name>
</gene>
<dbReference type="InterPro" id="IPR036890">
    <property type="entry name" value="HATPase_C_sf"/>
</dbReference>
<dbReference type="InterPro" id="IPR005467">
    <property type="entry name" value="His_kinase_dom"/>
</dbReference>
<evidence type="ECO:0000256" key="7">
    <source>
        <dbReference type="ARBA" id="ARBA00022692"/>
    </source>
</evidence>
<keyword evidence="7" id="KW-0812">Transmembrane</keyword>
<keyword evidence="5 16" id="KW-0597">Phosphoprotein</keyword>
<dbReference type="PROSITE" id="PS50113">
    <property type="entry name" value="PAC"/>
    <property type="match status" value="1"/>
</dbReference>
<dbReference type="Pfam" id="PF08447">
    <property type="entry name" value="PAS_3"/>
    <property type="match status" value="1"/>
</dbReference>
<dbReference type="Gene3D" id="3.30.450.20">
    <property type="entry name" value="PAS domain"/>
    <property type="match status" value="3"/>
</dbReference>
<dbReference type="FunFam" id="3.30.565.10:FF:000010">
    <property type="entry name" value="Sensor histidine kinase RcsC"/>
    <property type="match status" value="1"/>
</dbReference>
<keyword evidence="6" id="KW-0808">Transferase</keyword>
<evidence type="ECO:0000256" key="11">
    <source>
        <dbReference type="ARBA" id="ARBA00022989"/>
    </source>
</evidence>
<dbReference type="Gene3D" id="1.20.120.160">
    <property type="entry name" value="HPT domain"/>
    <property type="match status" value="1"/>
</dbReference>
<dbReference type="InterPro" id="IPR003594">
    <property type="entry name" value="HATPase_dom"/>
</dbReference>
<dbReference type="InterPro" id="IPR036641">
    <property type="entry name" value="HPT_dom_sf"/>
</dbReference>
<keyword evidence="13" id="KW-0472">Membrane</keyword>
<evidence type="ECO:0000256" key="2">
    <source>
        <dbReference type="ARBA" id="ARBA00004651"/>
    </source>
</evidence>
<dbReference type="Gene3D" id="3.40.50.2300">
    <property type="match status" value="1"/>
</dbReference>
<feature type="domain" description="Histidine kinase" evidence="17">
    <location>
        <begin position="573"/>
        <end position="794"/>
    </location>
</feature>
<keyword evidence="11" id="KW-1133">Transmembrane helix</keyword>
<dbReference type="RefSeq" id="WP_184135938.1">
    <property type="nucleotide sequence ID" value="NZ_JACHKT010000028.1"/>
</dbReference>
<feature type="domain" description="PAS" evidence="19">
    <location>
        <begin position="432"/>
        <end position="502"/>
    </location>
</feature>
<feature type="domain" description="HPt" evidence="21">
    <location>
        <begin position="964"/>
        <end position="1061"/>
    </location>
</feature>
<feature type="domain" description="PAS" evidence="19">
    <location>
        <begin position="297"/>
        <end position="345"/>
    </location>
</feature>
<evidence type="ECO:0000256" key="13">
    <source>
        <dbReference type="ARBA" id="ARBA00023136"/>
    </source>
</evidence>
<reference evidence="22 23" key="1">
    <citation type="submission" date="2020-08" db="EMBL/GenBank/DDBJ databases">
        <title>Functional genomics of gut bacteria from endangered species of beetles.</title>
        <authorList>
            <person name="Carlos-Shanley C."/>
        </authorList>
    </citation>
    <scope>NUCLEOTIDE SEQUENCE [LARGE SCALE GENOMIC DNA]</scope>
    <source>
        <strain evidence="22 23">S00070</strain>
    </source>
</reference>
<sequence length="1061" mass="119817">MEKKKLPIPENEDLRLKVLEEYNILDTLPEEEFDRLTKLASVICGVPISLISLIDKDRQWFKSSVGLDTNQTARDISFCQYTIIGKDIFEVEDATTDERFKHNPLVESLPEIRFYAGFPLIDPDGFALGSLCVIDTKAKKLDANQQLALRILGKEVAAQIVARKERAVLKNYEKLFLESKDMICIAKTDGLFKKINPAFCKTLGWEENDLIDKSFYEFLHPDDFKETKKEVERLDNNAHSLNFTHRFRTKSGEFKFLEWVATPDFSTGTLYAIARDITDYKRLKVEVEKLSEIQNIILNGTDYSIISVDTNSVIKTFNRGAEKMLGYSADEVVGKVTPEIVHDKEEVVKRAAVLSQELGIVLEPGHEVFHAKARLGVADSNEWTYIRKDKSKLTVELSVTSLRNDDNVITGFMGIAKDITEKKVWENQLLISENRHRGFFENTQGLMCTHDIYGNFLTINPAGAELVGYSKEEILQRSLFDIVSESSVQGVKAYLDEILHTGRSKGLIRVLHKNGTSRTWMYNNVLSELIDGQQYIIGNAVDITDRILMEKELIKAKENAEKNALAKDTFLANMSHEIRTPMNAIIGFSNLLKDTELEEEQRDYVSNINIASENLLGIINDILDISKIESGHIVIEKIAFNIKDLLKNAKAVLNHKAQEKGLELSSVVDENIPTFVIGDPTRLNQILLNLTNNAIKFTEKGRVKILVELVKESSTECTILFSVMDTGIGIATDKLDSVFDRFTQADSDTTRKYGGTGLGLSISKSLAELQNGNLWVESTIGRGSTFYVSLPFGIDVKDKNNESDAKNLLALKSEREIKVLLVEDNPLNQKLALKVLSKFGFAADLAENGRVAIEKVQKNQYEVILMDLQMPEMDGYQSTIYIRGTLKIDTPIIAMTAHSLVGEKEKCLTIGMNDYIPKPFVPQELFDKIITYAEINGQNNENNMEENLEEIVDLTYLRELSDGNKEFEQEIIELYLSQMPIDIDILRKAIDTIDYVQTKSTAHKLKSSFSSMGVNENGLLKSIEDKAKEMVDISIIKAEFTKLEVIADYSVKVLQRVLEEE</sequence>
<dbReference type="SUPFAM" id="SSF55874">
    <property type="entry name" value="ATPase domain of HSP90 chaperone/DNA topoisomerase II/histidine kinase"/>
    <property type="match status" value="1"/>
</dbReference>
<dbReference type="InterPro" id="IPR029016">
    <property type="entry name" value="GAF-like_dom_sf"/>
</dbReference>
<dbReference type="SUPFAM" id="SSF47384">
    <property type="entry name" value="Homodimeric domain of signal transducing histidine kinase"/>
    <property type="match status" value="1"/>
</dbReference>
<keyword evidence="8" id="KW-0547">Nucleotide-binding</keyword>
<feature type="domain" description="PAS" evidence="19">
    <location>
        <begin position="168"/>
        <end position="238"/>
    </location>
</feature>
<dbReference type="Pfam" id="PF00512">
    <property type="entry name" value="HisKA"/>
    <property type="match status" value="1"/>
</dbReference>
<dbReference type="InterPro" id="IPR000700">
    <property type="entry name" value="PAS-assoc_C"/>
</dbReference>
<dbReference type="CDD" id="cd16922">
    <property type="entry name" value="HATPase_EvgS-ArcB-TorS-like"/>
    <property type="match status" value="1"/>
</dbReference>
<evidence type="ECO:0000259" key="21">
    <source>
        <dbReference type="PROSITE" id="PS50894"/>
    </source>
</evidence>
<dbReference type="Pfam" id="PF00072">
    <property type="entry name" value="Response_reg"/>
    <property type="match status" value="1"/>
</dbReference>
<feature type="domain" description="Response regulatory" evidence="18">
    <location>
        <begin position="818"/>
        <end position="933"/>
    </location>
</feature>
<evidence type="ECO:0000256" key="3">
    <source>
        <dbReference type="ARBA" id="ARBA00012438"/>
    </source>
</evidence>
<organism evidence="22 23">
    <name type="scientific">Arcicella rosea</name>
    <dbReference type="NCBI Taxonomy" id="502909"/>
    <lineage>
        <taxon>Bacteria</taxon>
        <taxon>Pseudomonadati</taxon>
        <taxon>Bacteroidota</taxon>
        <taxon>Cytophagia</taxon>
        <taxon>Cytophagales</taxon>
        <taxon>Flectobacillaceae</taxon>
        <taxon>Arcicella</taxon>
    </lineage>
</organism>
<dbReference type="PROSITE" id="PS50110">
    <property type="entry name" value="RESPONSE_REGULATORY"/>
    <property type="match status" value="1"/>
</dbReference>
<evidence type="ECO:0000313" key="23">
    <source>
        <dbReference type="Proteomes" id="UP000524404"/>
    </source>
</evidence>
<dbReference type="SUPFAM" id="SSF47226">
    <property type="entry name" value="Histidine-containing phosphotransfer domain, HPT domain"/>
    <property type="match status" value="1"/>
</dbReference>
<keyword evidence="10" id="KW-0067">ATP-binding</keyword>
<dbReference type="InterPro" id="IPR013655">
    <property type="entry name" value="PAS_fold_3"/>
</dbReference>
<evidence type="ECO:0000256" key="1">
    <source>
        <dbReference type="ARBA" id="ARBA00000085"/>
    </source>
</evidence>
<evidence type="ECO:0000259" key="17">
    <source>
        <dbReference type="PROSITE" id="PS50109"/>
    </source>
</evidence>
<evidence type="ECO:0000256" key="12">
    <source>
        <dbReference type="ARBA" id="ARBA00023012"/>
    </source>
</evidence>
<accession>A0A841EVS0</accession>
<dbReference type="CDD" id="cd17546">
    <property type="entry name" value="REC_hyHK_CKI1_RcsC-like"/>
    <property type="match status" value="1"/>
</dbReference>
<dbReference type="PROSITE" id="PS50894">
    <property type="entry name" value="HPT"/>
    <property type="match status" value="1"/>
</dbReference>
<evidence type="ECO:0000256" key="9">
    <source>
        <dbReference type="ARBA" id="ARBA00022777"/>
    </source>
</evidence>
<evidence type="ECO:0000256" key="6">
    <source>
        <dbReference type="ARBA" id="ARBA00022679"/>
    </source>
</evidence>
<protein>
    <recommendedName>
        <fullName evidence="3">histidine kinase</fullName>
        <ecNumber evidence="3">2.7.13.3</ecNumber>
    </recommendedName>
</protein>
<dbReference type="InterPro" id="IPR004358">
    <property type="entry name" value="Sig_transdc_His_kin-like_C"/>
</dbReference>
<feature type="domain" description="PAC" evidence="20">
    <location>
        <begin position="379"/>
        <end position="431"/>
    </location>
</feature>
<keyword evidence="9" id="KW-0418">Kinase</keyword>
<dbReference type="PRINTS" id="PR00344">
    <property type="entry name" value="BCTRLSENSOR"/>
</dbReference>
<dbReference type="InterPro" id="IPR003661">
    <property type="entry name" value="HisK_dim/P_dom"/>
</dbReference>
<feature type="modified residue" description="4-aspartylphosphate" evidence="16">
    <location>
        <position position="867"/>
    </location>
</feature>
<dbReference type="SMART" id="SM00387">
    <property type="entry name" value="HATPase_c"/>
    <property type="match status" value="1"/>
</dbReference>
<dbReference type="SUPFAM" id="SSF55785">
    <property type="entry name" value="PYP-like sensor domain (PAS domain)"/>
    <property type="match status" value="3"/>
</dbReference>
<dbReference type="SMART" id="SM00086">
    <property type="entry name" value="PAC"/>
    <property type="match status" value="3"/>
</dbReference>
<dbReference type="GO" id="GO:0005524">
    <property type="term" value="F:ATP binding"/>
    <property type="evidence" value="ECO:0007669"/>
    <property type="project" value="UniProtKB-KW"/>
</dbReference>
<keyword evidence="23" id="KW-1185">Reference proteome</keyword>
<dbReference type="InterPro" id="IPR008207">
    <property type="entry name" value="Sig_transdc_His_kin_Hpt_dom"/>
</dbReference>
<dbReference type="InterPro" id="IPR013656">
    <property type="entry name" value="PAS_4"/>
</dbReference>
<comment type="caution">
    <text evidence="22">The sequence shown here is derived from an EMBL/GenBank/DDBJ whole genome shotgun (WGS) entry which is preliminary data.</text>
</comment>
<dbReference type="CDD" id="cd00082">
    <property type="entry name" value="HisKA"/>
    <property type="match status" value="1"/>
</dbReference>
<evidence type="ECO:0000256" key="10">
    <source>
        <dbReference type="ARBA" id="ARBA00022840"/>
    </source>
</evidence>
<dbReference type="InterPro" id="IPR035965">
    <property type="entry name" value="PAS-like_dom_sf"/>
</dbReference>
<evidence type="ECO:0000259" key="20">
    <source>
        <dbReference type="PROSITE" id="PS50113"/>
    </source>
</evidence>
<dbReference type="InterPro" id="IPR001789">
    <property type="entry name" value="Sig_transdc_resp-reg_receiver"/>
</dbReference>
<dbReference type="GO" id="GO:0000155">
    <property type="term" value="F:phosphorelay sensor kinase activity"/>
    <property type="evidence" value="ECO:0007669"/>
    <property type="project" value="InterPro"/>
</dbReference>
<dbReference type="SUPFAM" id="SSF55781">
    <property type="entry name" value="GAF domain-like"/>
    <property type="match status" value="1"/>
</dbReference>
<dbReference type="InterPro" id="IPR001610">
    <property type="entry name" value="PAC"/>
</dbReference>
<dbReference type="InterPro" id="IPR000014">
    <property type="entry name" value="PAS"/>
</dbReference>
<name>A0A841EVS0_9BACT</name>
<dbReference type="SMART" id="SM00091">
    <property type="entry name" value="PAS"/>
    <property type="match status" value="3"/>
</dbReference>
<dbReference type="SMART" id="SM00448">
    <property type="entry name" value="REC"/>
    <property type="match status" value="1"/>
</dbReference>
<evidence type="ECO:0000256" key="8">
    <source>
        <dbReference type="ARBA" id="ARBA00022741"/>
    </source>
</evidence>
<dbReference type="FunFam" id="1.10.287.130:FF:000038">
    <property type="entry name" value="Sensory transduction histidine kinase"/>
    <property type="match status" value="1"/>
</dbReference>
<comment type="catalytic activity">
    <reaction evidence="1">
        <text>ATP + protein L-histidine = ADP + protein N-phospho-L-histidine.</text>
        <dbReference type="EC" id="2.7.13.3"/>
    </reaction>
</comment>
<dbReference type="PROSITE" id="PS50112">
    <property type="entry name" value="PAS"/>
    <property type="match status" value="3"/>
</dbReference>
<dbReference type="Pfam" id="PF13426">
    <property type="entry name" value="PAS_9"/>
    <property type="match status" value="1"/>
</dbReference>
<dbReference type="EMBL" id="JACHKT010000028">
    <property type="protein sequence ID" value="MBB6004738.1"/>
    <property type="molecule type" value="Genomic_DNA"/>
</dbReference>
<dbReference type="Pfam" id="PF02518">
    <property type="entry name" value="HATPase_c"/>
    <property type="match status" value="1"/>
</dbReference>
<keyword evidence="12" id="KW-0902">Two-component regulatory system</keyword>
<dbReference type="InterPro" id="IPR036097">
    <property type="entry name" value="HisK_dim/P_sf"/>
</dbReference>
<dbReference type="PROSITE" id="PS50109">
    <property type="entry name" value="HIS_KIN"/>
    <property type="match status" value="1"/>
</dbReference>
<evidence type="ECO:0000256" key="14">
    <source>
        <dbReference type="ARBA" id="ARBA00023306"/>
    </source>
</evidence>
<dbReference type="Gene3D" id="3.30.450.40">
    <property type="match status" value="1"/>
</dbReference>
<evidence type="ECO:0000259" key="18">
    <source>
        <dbReference type="PROSITE" id="PS50110"/>
    </source>
</evidence>
<evidence type="ECO:0000256" key="5">
    <source>
        <dbReference type="ARBA" id="ARBA00022553"/>
    </source>
</evidence>
<keyword evidence="4" id="KW-1003">Cell membrane</keyword>
<dbReference type="Gene3D" id="1.10.287.130">
    <property type="match status" value="1"/>
</dbReference>
<evidence type="ECO:0000259" key="19">
    <source>
        <dbReference type="PROSITE" id="PS50112"/>
    </source>
</evidence>
<evidence type="ECO:0000256" key="16">
    <source>
        <dbReference type="PROSITE-ProRule" id="PRU00169"/>
    </source>
</evidence>
<evidence type="ECO:0000313" key="22">
    <source>
        <dbReference type="EMBL" id="MBB6004738.1"/>
    </source>
</evidence>
<dbReference type="InterPro" id="IPR011006">
    <property type="entry name" value="CheY-like_superfamily"/>
</dbReference>
<dbReference type="PANTHER" id="PTHR45339">
    <property type="entry name" value="HYBRID SIGNAL TRANSDUCTION HISTIDINE KINASE J"/>
    <property type="match status" value="1"/>
</dbReference>